<keyword evidence="1" id="KW-0479">Metal-binding</keyword>
<evidence type="ECO:0000313" key="3">
    <source>
        <dbReference type="EMBL" id="MFK4752261.1"/>
    </source>
</evidence>
<dbReference type="PANTHER" id="PTHR11820">
    <property type="entry name" value="ACYLPYRUVASE"/>
    <property type="match status" value="1"/>
</dbReference>
<name>A0ABW8NH22_9GAMM</name>
<dbReference type="Proteomes" id="UP001620597">
    <property type="component" value="Unassembled WGS sequence"/>
</dbReference>
<sequence length="287" mass="31609">MRICFFNDQRLGLVDNNQVRDISEILKELPAHAYPYPRHDLLIAALPELHDKITALAATAPAIALDQVTLLSPVQNPGKIVAAPVNYQKHLEEAIEDTATFSRAHVRKIQETGLFLKATHSLVGASEGIELQLLERRTDHEIELAVIIGKTCRNVDYEDALAQVAGYCIGLDITIRGPEERSLRKSLDTYTVLGPWLVTADELSDPSQLEMTLLVNDEQRQHANTRDLILDVADLIVFASKFYTLEPGDILLTGTPEGVAPIHPGDKLCASIDKIGTIDVEVKPIVS</sequence>
<dbReference type="PANTHER" id="PTHR11820:SF112">
    <property type="entry name" value="FUMARYLACETOACETATE HYDROLASE FAMILY PROTEIN (AFU_ORTHOLOGUE AFUA_1G02370)-RELATED"/>
    <property type="match status" value="1"/>
</dbReference>
<feature type="domain" description="Fumarylacetoacetase-like C-terminal" evidence="2">
    <location>
        <begin position="79"/>
        <end position="282"/>
    </location>
</feature>
<dbReference type="InterPro" id="IPR036663">
    <property type="entry name" value="Fumarylacetoacetase_C_sf"/>
</dbReference>
<comment type="caution">
    <text evidence="3">The sequence shown here is derived from an EMBL/GenBank/DDBJ whole genome shotgun (WGS) entry which is preliminary data.</text>
</comment>
<reference evidence="3 4" key="1">
    <citation type="submission" date="2024-03" db="EMBL/GenBank/DDBJ databases">
        <title>High-quality draft genome sequence of Oceanobacter sp. wDCs-4.</title>
        <authorList>
            <person name="Dong C."/>
        </authorList>
    </citation>
    <scope>NUCLEOTIDE SEQUENCE [LARGE SCALE GENOMIC DNA]</scope>
    <source>
        <strain evidence="4">wDCs-4</strain>
    </source>
</reference>
<dbReference type="GO" id="GO:0016787">
    <property type="term" value="F:hydrolase activity"/>
    <property type="evidence" value="ECO:0007669"/>
    <property type="project" value="UniProtKB-KW"/>
</dbReference>
<dbReference type="Pfam" id="PF01557">
    <property type="entry name" value="FAA_hydrolase"/>
    <property type="match status" value="1"/>
</dbReference>
<gene>
    <name evidence="3" type="ORF">WG929_07555</name>
</gene>
<dbReference type="SUPFAM" id="SSF56529">
    <property type="entry name" value="FAH"/>
    <property type="match status" value="1"/>
</dbReference>
<accession>A0ABW8NH22</accession>
<dbReference type="RefSeq" id="WP_416205562.1">
    <property type="nucleotide sequence ID" value="NZ_JBBKTX010000007.1"/>
</dbReference>
<protein>
    <submittedName>
        <fullName evidence="3">Fumarylacetoacetate hydrolase family protein</fullName>
    </submittedName>
</protein>
<evidence type="ECO:0000259" key="2">
    <source>
        <dbReference type="Pfam" id="PF01557"/>
    </source>
</evidence>
<dbReference type="InterPro" id="IPR011234">
    <property type="entry name" value="Fumarylacetoacetase-like_C"/>
</dbReference>
<organism evidence="3 4">
    <name type="scientific">Oceanobacter antarcticus</name>
    <dbReference type="NCBI Taxonomy" id="3133425"/>
    <lineage>
        <taxon>Bacteria</taxon>
        <taxon>Pseudomonadati</taxon>
        <taxon>Pseudomonadota</taxon>
        <taxon>Gammaproteobacteria</taxon>
        <taxon>Oceanospirillales</taxon>
        <taxon>Oceanospirillaceae</taxon>
        <taxon>Oceanobacter</taxon>
    </lineage>
</organism>
<keyword evidence="3" id="KW-0378">Hydrolase</keyword>
<proteinExistence type="predicted"/>
<keyword evidence="4" id="KW-1185">Reference proteome</keyword>
<evidence type="ECO:0000256" key="1">
    <source>
        <dbReference type="ARBA" id="ARBA00022723"/>
    </source>
</evidence>
<dbReference type="EMBL" id="JBBKTX010000007">
    <property type="protein sequence ID" value="MFK4752261.1"/>
    <property type="molecule type" value="Genomic_DNA"/>
</dbReference>
<evidence type="ECO:0000313" key="4">
    <source>
        <dbReference type="Proteomes" id="UP001620597"/>
    </source>
</evidence>
<dbReference type="Gene3D" id="3.90.850.10">
    <property type="entry name" value="Fumarylacetoacetase-like, C-terminal domain"/>
    <property type="match status" value="1"/>
</dbReference>